<evidence type="ECO:0000256" key="8">
    <source>
        <dbReference type="SAM" id="Phobius"/>
    </source>
</evidence>
<evidence type="ECO:0000256" key="5">
    <source>
        <dbReference type="ARBA" id="ARBA00022692"/>
    </source>
</evidence>
<keyword evidence="5 8" id="KW-0812">Transmembrane</keyword>
<keyword evidence="6 8" id="KW-1133">Transmembrane helix</keyword>
<keyword evidence="10" id="KW-1185">Reference proteome</keyword>
<sequence>MNVLSWLNDPAFHALGKPVPYSDMFGNILATATIGLAMRRSLWSWPVQITGSLLLIAASLSAHLGGNATRQVVIIVAALWGWARWNRDRRDEGAVKVRFATNAERLGLVAVMGAATVGYALFLDTVGWSWAPWPDAYIFVGSAIAMYAQAKGWVEFWFVWIAVDMVGIPLQINSGLIFSALVYGVMFVMVLFGLRDWWQRSRVNARQQPVLEGIAA</sequence>
<dbReference type="EMBL" id="BMMS01000003">
    <property type="protein sequence ID" value="GGO82198.1"/>
    <property type="molecule type" value="Genomic_DNA"/>
</dbReference>
<proteinExistence type="inferred from homology"/>
<reference evidence="9" key="2">
    <citation type="submission" date="2020-09" db="EMBL/GenBank/DDBJ databases">
        <authorList>
            <person name="Sun Q."/>
            <person name="Zhou Y."/>
        </authorList>
    </citation>
    <scope>NUCLEOTIDE SEQUENCE</scope>
    <source>
        <strain evidence="9">CGMCC 4.7201</strain>
    </source>
</reference>
<feature type="transmembrane region" description="Helical" evidence="8">
    <location>
        <begin position="68"/>
        <end position="85"/>
    </location>
</feature>
<evidence type="ECO:0000256" key="6">
    <source>
        <dbReference type="ARBA" id="ARBA00022989"/>
    </source>
</evidence>
<comment type="similarity">
    <text evidence="2">Belongs to the nicotinamide ribonucleoside (NR) uptake permease (TC 4.B.1) family.</text>
</comment>
<evidence type="ECO:0000313" key="9">
    <source>
        <dbReference type="EMBL" id="GGO82198.1"/>
    </source>
</evidence>
<evidence type="ECO:0000256" key="3">
    <source>
        <dbReference type="ARBA" id="ARBA00022448"/>
    </source>
</evidence>
<evidence type="ECO:0000313" key="10">
    <source>
        <dbReference type="Proteomes" id="UP000641932"/>
    </source>
</evidence>
<dbReference type="PANTHER" id="PTHR36122">
    <property type="entry name" value="NICOTINAMIDE RIBOSIDE TRANSPORTER PNUC"/>
    <property type="match status" value="1"/>
</dbReference>
<evidence type="ECO:0000256" key="1">
    <source>
        <dbReference type="ARBA" id="ARBA00004651"/>
    </source>
</evidence>
<evidence type="ECO:0000256" key="7">
    <source>
        <dbReference type="ARBA" id="ARBA00023136"/>
    </source>
</evidence>
<keyword evidence="4" id="KW-1003">Cell membrane</keyword>
<evidence type="ECO:0000256" key="4">
    <source>
        <dbReference type="ARBA" id="ARBA00022475"/>
    </source>
</evidence>
<organism evidence="9 10">
    <name type="scientific">Wenjunlia tyrosinilytica</name>
    <dbReference type="NCBI Taxonomy" id="1544741"/>
    <lineage>
        <taxon>Bacteria</taxon>
        <taxon>Bacillati</taxon>
        <taxon>Actinomycetota</taxon>
        <taxon>Actinomycetes</taxon>
        <taxon>Kitasatosporales</taxon>
        <taxon>Streptomycetaceae</taxon>
        <taxon>Wenjunlia</taxon>
    </lineage>
</organism>
<comment type="subcellular location">
    <subcellularLocation>
        <location evidence="1">Cell membrane</location>
        <topology evidence="1">Multi-pass membrane protein</topology>
    </subcellularLocation>
</comment>
<feature type="transmembrane region" description="Helical" evidence="8">
    <location>
        <begin position="106"/>
        <end position="130"/>
    </location>
</feature>
<name>A0A918DTU0_9ACTN</name>
<keyword evidence="7 8" id="KW-0472">Membrane</keyword>
<dbReference type="PANTHER" id="PTHR36122:SF2">
    <property type="entry name" value="NICOTINAMIDE RIBOSIDE TRANSPORTER PNUC"/>
    <property type="match status" value="1"/>
</dbReference>
<feature type="transmembrane region" description="Helical" evidence="8">
    <location>
        <begin position="136"/>
        <end position="163"/>
    </location>
</feature>
<dbReference type="GO" id="GO:0005886">
    <property type="term" value="C:plasma membrane"/>
    <property type="evidence" value="ECO:0007669"/>
    <property type="project" value="UniProtKB-SubCell"/>
</dbReference>
<accession>A0A918DTU0</accession>
<dbReference type="GO" id="GO:0034257">
    <property type="term" value="F:nicotinamide riboside transmembrane transporter activity"/>
    <property type="evidence" value="ECO:0007669"/>
    <property type="project" value="InterPro"/>
</dbReference>
<feature type="transmembrane region" description="Helical" evidence="8">
    <location>
        <begin position="45"/>
        <end position="62"/>
    </location>
</feature>
<comment type="caution">
    <text evidence="9">The sequence shown here is derived from an EMBL/GenBank/DDBJ whole genome shotgun (WGS) entry which is preliminary data.</text>
</comment>
<dbReference type="InterPro" id="IPR006419">
    <property type="entry name" value="NMN_transpt_PnuC"/>
</dbReference>
<protein>
    <submittedName>
        <fullName evidence="9">Membrane protein</fullName>
    </submittedName>
</protein>
<dbReference type="Pfam" id="PF04973">
    <property type="entry name" value="NMN_transporter"/>
    <property type="match status" value="1"/>
</dbReference>
<feature type="transmembrane region" description="Helical" evidence="8">
    <location>
        <begin position="175"/>
        <end position="194"/>
    </location>
</feature>
<gene>
    <name evidence="9" type="ORF">GCM10012280_08230</name>
</gene>
<evidence type="ECO:0000256" key="2">
    <source>
        <dbReference type="ARBA" id="ARBA00006669"/>
    </source>
</evidence>
<dbReference type="RefSeq" id="WP_189130121.1">
    <property type="nucleotide sequence ID" value="NZ_BMMS01000003.1"/>
</dbReference>
<dbReference type="AlphaFoldDB" id="A0A918DTU0"/>
<reference evidence="9" key="1">
    <citation type="journal article" date="2014" name="Int. J. Syst. Evol. Microbiol.">
        <title>Complete genome sequence of Corynebacterium casei LMG S-19264T (=DSM 44701T), isolated from a smear-ripened cheese.</title>
        <authorList>
            <consortium name="US DOE Joint Genome Institute (JGI-PGF)"/>
            <person name="Walter F."/>
            <person name="Albersmeier A."/>
            <person name="Kalinowski J."/>
            <person name="Ruckert C."/>
        </authorList>
    </citation>
    <scope>NUCLEOTIDE SEQUENCE</scope>
    <source>
        <strain evidence="9">CGMCC 4.7201</strain>
    </source>
</reference>
<dbReference type="Proteomes" id="UP000641932">
    <property type="component" value="Unassembled WGS sequence"/>
</dbReference>
<keyword evidence="3" id="KW-0813">Transport</keyword>